<comment type="subcellular location">
    <subcellularLocation>
        <location evidence="1 8">Cytoplasm</location>
    </subcellularLocation>
</comment>
<dbReference type="InterPro" id="IPR012796">
    <property type="entry name" value="Lysidine-tRNA-synth_C"/>
</dbReference>
<dbReference type="AlphaFoldDB" id="A0A316DNF1"/>
<proteinExistence type="inferred from homology"/>
<gene>
    <name evidence="8" type="primary">tilS</name>
    <name evidence="10" type="ORF">LX78_01057</name>
</gene>
<dbReference type="SMART" id="SM00977">
    <property type="entry name" value="TilS_C"/>
    <property type="match status" value="1"/>
</dbReference>
<keyword evidence="3 8" id="KW-0436">Ligase</keyword>
<dbReference type="OrthoDB" id="9807403at2"/>
<organism evidence="10 11">
    <name type="scientific">Xanthomarina spongicola</name>
    <dbReference type="NCBI Taxonomy" id="570520"/>
    <lineage>
        <taxon>Bacteria</taxon>
        <taxon>Pseudomonadati</taxon>
        <taxon>Bacteroidota</taxon>
        <taxon>Flavobacteriia</taxon>
        <taxon>Flavobacteriales</taxon>
        <taxon>Flavobacteriaceae</taxon>
        <taxon>Xanthomarina</taxon>
    </lineage>
</organism>
<dbReference type="Pfam" id="PF01171">
    <property type="entry name" value="ATP_bind_3"/>
    <property type="match status" value="1"/>
</dbReference>
<keyword evidence="11" id="KW-1185">Reference proteome</keyword>
<dbReference type="PANTHER" id="PTHR43033">
    <property type="entry name" value="TRNA(ILE)-LYSIDINE SYNTHASE-RELATED"/>
    <property type="match status" value="1"/>
</dbReference>
<dbReference type="GO" id="GO:0005737">
    <property type="term" value="C:cytoplasm"/>
    <property type="evidence" value="ECO:0007669"/>
    <property type="project" value="UniProtKB-SubCell"/>
</dbReference>
<evidence type="ECO:0000256" key="2">
    <source>
        <dbReference type="ARBA" id="ARBA00022490"/>
    </source>
</evidence>
<keyword evidence="4 8" id="KW-0819">tRNA processing</keyword>
<dbReference type="PANTHER" id="PTHR43033:SF1">
    <property type="entry name" value="TRNA(ILE)-LYSIDINE SYNTHASE-RELATED"/>
    <property type="match status" value="1"/>
</dbReference>
<reference evidence="10 11" key="1">
    <citation type="submission" date="2018-05" db="EMBL/GenBank/DDBJ databases">
        <title>Genomic Encyclopedia of Archaeal and Bacterial Type Strains, Phase II (KMG-II): from individual species to whole genera.</title>
        <authorList>
            <person name="Goeker M."/>
        </authorList>
    </citation>
    <scope>NUCLEOTIDE SEQUENCE [LARGE SCALE GENOMIC DNA]</scope>
    <source>
        <strain evidence="10 11">DSM 22637</strain>
    </source>
</reference>
<comment type="function">
    <text evidence="8">Ligates lysine onto the cytidine present at position 34 of the AUA codon-specific tRNA(Ile) that contains the anticodon CAU, in an ATP-dependent manner. Cytidine is converted to lysidine, thus changing the amino acid specificity of the tRNA from methionine to isoleucine.</text>
</comment>
<sequence length="441" mass="51662">MFKKFQEHINNNLSFLKEGKLLVAVSGGLDSVLLTHLCHDLKLNISLAHCNFNLRGNESDADEEFVLQLAEDLELEVFIENFDTDYFSRINSISTQMAARELRYNWFSELAEQLHFDYILTAHHADDNLETFLINLSRGTGLDGLTGIPEINGNIIRPFLNFSREELENYAKENKIEWREDSSNASTKYLRNKLRHEVIPVLKELNPQILQNFKLTQSHLQDSKNIIKDRVEEVLEKVVTKISENEIHFSIGKIKNLSNPKAYLFEILKEYQFTEWQDVEDLLEAQTGKQVFSNTYRLLKNRDVLILTEIHKKQAEIEEVSFSENDSQVEIPLGTLTITETQNFKEHNNLTIYVDKDLLKYPLTARKWEKGDYFYPFGMESKKKLSKFFKDEKLSMLEKENVWLVCSNEDVVWIINYRADNRFKITEKTKNILKISLKNET</sequence>
<evidence type="ECO:0000256" key="1">
    <source>
        <dbReference type="ARBA" id="ARBA00004496"/>
    </source>
</evidence>
<name>A0A316DNF1_9FLAO</name>
<evidence type="ECO:0000256" key="3">
    <source>
        <dbReference type="ARBA" id="ARBA00022598"/>
    </source>
</evidence>
<dbReference type="Pfam" id="PF11734">
    <property type="entry name" value="TilS_C"/>
    <property type="match status" value="1"/>
</dbReference>
<accession>A0A316DNF1</accession>
<dbReference type="InterPro" id="IPR011063">
    <property type="entry name" value="TilS/TtcA_N"/>
</dbReference>
<dbReference type="GO" id="GO:0032267">
    <property type="term" value="F:tRNA(Ile)-lysidine synthase activity"/>
    <property type="evidence" value="ECO:0007669"/>
    <property type="project" value="UniProtKB-EC"/>
</dbReference>
<dbReference type="HAMAP" id="MF_01161">
    <property type="entry name" value="tRNA_Ile_lys_synt"/>
    <property type="match status" value="1"/>
</dbReference>
<dbReference type="Proteomes" id="UP000245430">
    <property type="component" value="Unassembled WGS sequence"/>
</dbReference>
<dbReference type="InterPro" id="IPR014729">
    <property type="entry name" value="Rossmann-like_a/b/a_fold"/>
</dbReference>
<evidence type="ECO:0000256" key="8">
    <source>
        <dbReference type="HAMAP-Rule" id="MF_01161"/>
    </source>
</evidence>
<evidence type="ECO:0000256" key="6">
    <source>
        <dbReference type="ARBA" id="ARBA00022840"/>
    </source>
</evidence>
<dbReference type="GO" id="GO:0006400">
    <property type="term" value="P:tRNA modification"/>
    <property type="evidence" value="ECO:0007669"/>
    <property type="project" value="UniProtKB-UniRule"/>
</dbReference>
<dbReference type="SUPFAM" id="SSF56037">
    <property type="entry name" value="PheT/TilS domain"/>
    <property type="match status" value="1"/>
</dbReference>
<dbReference type="EMBL" id="QGGP01000002">
    <property type="protein sequence ID" value="PWK19707.1"/>
    <property type="molecule type" value="Genomic_DNA"/>
</dbReference>
<comment type="domain">
    <text evidence="8">The N-terminal region contains the highly conserved SGGXDS motif, predicted to be a P-loop motif involved in ATP binding.</text>
</comment>
<dbReference type="InterPro" id="IPR012795">
    <property type="entry name" value="tRNA_Ile_lys_synt_N"/>
</dbReference>
<evidence type="ECO:0000313" key="10">
    <source>
        <dbReference type="EMBL" id="PWK19707.1"/>
    </source>
</evidence>
<evidence type="ECO:0000259" key="9">
    <source>
        <dbReference type="SMART" id="SM00977"/>
    </source>
</evidence>
<protein>
    <recommendedName>
        <fullName evidence="8">tRNA(Ile)-lysidine synthase</fullName>
        <ecNumber evidence="8">6.3.4.19</ecNumber>
    </recommendedName>
    <alternativeName>
        <fullName evidence="8">tRNA(Ile)-2-lysyl-cytidine synthase</fullName>
    </alternativeName>
    <alternativeName>
        <fullName evidence="8">tRNA(Ile)-lysidine synthetase</fullName>
    </alternativeName>
</protein>
<keyword evidence="5 8" id="KW-0547">Nucleotide-binding</keyword>
<comment type="caution">
    <text evidence="10">The sequence shown here is derived from an EMBL/GenBank/DDBJ whole genome shotgun (WGS) entry which is preliminary data.</text>
</comment>
<evidence type="ECO:0000313" key="11">
    <source>
        <dbReference type="Proteomes" id="UP000245430"/>
    </source>
</evidence>
<dbReference type="RefSeq" id="WP_109681589.1">
    <property type="nucleotide sequence ID" value="NZ_QGGP01000002.1"/>
</dbReference>
<keyword evidence="2 8" id="KW-0963">Cytoplasm</keyword>
<comment type="catalytic activity">
    <reaction evidence="7 8">
        <text>cytidine(34) in tRNA(Ile2) + L-lysine + ATP = lysidine(34) in tRNA(Ile2) + AMP + diphosphate + H(+)</text>
        <dbReference type="Rhea" id="RHEA:43744"/>
        <dbReference type="Rhea" id="RHEA-COMP:10625"/>
        <dbReference type="Rhea" id="RHEA-COMP:10670"/>
        <dbReference type="ChEBI" id="CHEBI:15378"/>
        <dbReference type="ChEBI" id="CHEBI:30616"/>
        <dbReference type="ChEBI" id="CHEBI:32551"/>
        <dbReference type="ChEBI" id="CHEBI:33019"/>
        <dbReference type="ChEBI" id="CHEBI:82748"/>
        <dbReference type="ChEBI" id="CHEBI:83665"/>
        <dbReference type="ChEBI" id="CHEBI:456215"/>
        <dbReference type="EC" id="6.3.4.19"/>
    </reaction>
</comment>
<dbReference type="SUPFAM" id="SSF52402">
    <property type="entry name" value="Adenine nucleotide alpha hydrolases-like"/>
    <property type="match status" value="1"/>
</dbReference>
<dbReference type="CDD" id="cd01992">
    <property type="entry name" value="TilS_N"/>
    <property type="match status" value="1"/>
</dbReference>
<evidence type="ECO:0000256" key="7">
    <source>
        <dbReference type="ARBA" id="ARBA00048539"/>
    </source>
</evidence>
<keyword evidence="6 8" id="KW-0067">ATP-binding</keyword>
<dbReference type="InterPro" id="IPR012094">
    <property type="entry name" value="tRNA_Ile_lys_synt"/>
</dbReference>
<dbReference type="NCBIfam" id="TIGR02433">
    <property type="entry name" value="lysidine_TilS_C"/>
    <property type="match status" value="1"/>
</dbReference>
<feature type="domain" description="Lysidine-tRNA(Ile) synthetase C-terminal" evidence="9">
    <location>
        <begin position="363"/>
        <end position="435"/>
    </location>
</feature>
<evidence type="ECO:0000256" key="4">
    <source>
        <dbReference type="ARBA" id="ARBA00022694"/>
    </source>
</evidence>
<evidence type="ECO:0000256" key="5">
    <source>
        <dbReference type="ARBA" id="ARBA00022741"/>
    </source>
</evidence>
<dbReference type="Gene3D" id="3.40.50.620">
    <property type="entry name" value="HUPs"/>
    <property type="match status" value="1"/>
</dbReference>
<dbReference type="NCBIfam" id="TIGR02432">
    <property type="entry name" value="lysidine_TilS_N"/>
    <property type="match status" value="1"/>
</dbReference>
<feature type="binding site" evidence="8">
    <location>
        <begin position="26"/>
        <end position="31"/>
    </location>
    <ligand>
        <name>ATP</name>
        <dbReference type="ChEBI" id="CHEBI:30616"/>
    </ligand>
</feature>
<comment type="similarity">
    <text evidence="8">Belongs to the tRNA(Ile)-lysidine synthase family.</text>
</comment>
<dbReference type="GO" id="GO:0005524">
    <property type="term" value="F:ATP binding"/>
    <property type="evidence" value="ECO:0007669"/>
    <property type="project" value="UniProtKB-UniRule"/>
</dbReference>
<dbReference type="EC" id="6.3.4.19" evidence="8"/>